<dbReference type="SFLD" id="SFLDG01018">
    <property type="entry name" value="Squalene/Phytoene_Synthase_Lik"/>
    <property type="match status" value="1"/>
</dbReference>
<evidence type="ECO:0000256" key="1">
    <source>
        <dbReference type="ARBA" id="ARBA00004684"/>
    </source>
</evidence>
<dbReference type="EMBL" id="BAAAMK010000011">
    <property type="protein sequence ID" value="GAA1966491.1"/>
    <property type="molecule type" value="Genomic_DNA"/>
</dbReference>
<reference evidence="3 4" key="1">
    <citation type="journal article" date="2019" name="Int. J. Syst. Evol. Microbiol.">
        <title>The Global Catalogue of Microorganisms (GCM) 10K type strain sequencing project: providing services to taxonomists for standard genome sequencing and annotation.</title>
        <authorList>
            <consortium name="The Broad Institute Genomics Platform"/>
            <consortium name="The Broad Institute Genome Sequencing Center for Infectious Disease"/>
            <person name="Wu L."/>
            <person name="Ma J."/>
        </authorList>
    </citation>
    <scope>NUCLEOTIDE SEQUENCE [LARGE SCALE GENOMIC DNA]</scope>
    <source>
        <strain evidence="3 4">JCM 13584</strain>
    </source>
</reference>
<dbReference type="InterPro" id="IPR008949">
    <property type="entry name" value="Isoprenoid_synthase_dom_sf"/>
</dbReference>
<protein>
    <submittedName>
        <fullName evidence="3">Squalene/phytoene synthase family protein</fullName>
    </submittedName>
</protein>
<evidence type="ECO:0000256" key="2">
    <source>
        <dbReference type="ARBA" id="ARBA00022679"/>
    </source>
</evidence>
<dbReference type="RefSeq" id="WP_157414406.1">
    <property type="nucleotide sequence ID" value="NZ_BAAAMK010000011.1"/>
</dbReference>
<dbReference type="PANTHER" id="PTHR31480">
    <property type="entry name" value="BIFUNCTIONAL LYCOPENE CYCLASE/PHYTOENE SYNTHASE"/>
    <property type="match status" value="1"/>
</dbReference>
<dbReference type="Pfam" id="PF00494">
    <property type="entry name" value="SQS_PSY"/>
    <property type="match status" value="1"/>
</dbReference>
<dbReference type="SUPFAM" id="SSF48576">
    <property type="entry name" value="Terpenoid synthases"/>
    <property type="match status" value="1"/>
</dbReference>
<dbReference type="SFLD" id="SFLDS00005">
    <property type="entry name" value="Isoprenoid_Synthase_Type_I"/>
    <property type="match status" value="1"/>
</dbReference>
<dbReference type="PROSITE" id="PS01045">
    <property type="entry name" value="SQUALEN_PHYTOEN_SYN_2"/>
    <property type="match status" value="1"/>
</dbReference>
<keyword evidence="4" id="KW-1185">Reference proteome</keyword>
<evidence type="ECO:0000313" key="3">
    <source>
        <dbReference type="EMBL" id="GAA1966491.1"/>
    </source>
</evidence>
<name>A0ABN2RB75_9MICO</name>
<evidence type="ECO:0000313" key="4">
    <source>
        <dbReference type="Proteomes" id="UP001499954"/>
    </source>
</evidence>
<dbReference type="Proteomes" id="UP001499954">
    <property type="component" value="Unassembled WGS sequence"/>
</dbReference>
<proteinExistence type="predicted"/>
<comment type="caution">
    <text evidence="3">The sequence shown here is derived from an EMBL/GenBank/DDBJ whole genome shotgun (WGS) entry which is preliminary data.</text>
</comment>
<dbReference type="InterPro" id="IPR019845">
    <property type="entry name" value="Squalene/phytoene_synthase_CS"/>
</dbReference>
<dbReference type="InterPro" id="IPR002060">
    <property type="entry name" value="Squ/phyt_synthse"/>
</dbReference>
<sequence length="314" mass="33818">MSRATGPVQGAAARTTAGSELLARYDDAAVASAATVISRYSTSFGAAARLLDAPARRGIRSIYALVRVADELVDGTAEAAGLAPTELRRVLDELEAETEVAMMRGFSTNLVVHAFATTAIAVGIDRRLTRPFFASMRRDLDPSPIRAEEVGPYIHGSAEVVGLMCLDVFLACEAAADPTLVPDPDRRRRLEHGAIHLGAAFQKINFLRDLETDWRTLGRNYFPWCDPEAFTDADKTRILDDIDEDLAIAGRSIPELPRRARGAVLSAHGLFAGLAARCRATPAEQLMTTRIRVPDAAKLAIVARSMLAAAGGHR</sequence>
<accession>A0ABN2RB75</accession>
<gene>
    <name evidence="3" type="ORF">GCM10009717_36730</name>
</gene>
<comment type="pathway">
    <text evidence="1">Carotenoid biosynthesis; phytoene biosynthesis.</text>
</comment>
<keyword evidence="2" id="KW-0808">Transferase</keyword>
<dbReference type="Gene3D" id="1.10.600.10">
    <property type="entry name" value="Farnesyl Diphosphate Synthase"/>
    <property type="match status" value="1"/>
</dbReference>
<organism evidence="3 4">
    <name type="scientific">Agromyces allii</name>
    <dbReference type="NCBI Taxonomy" id="393607"/>
    <lineage>
        <taxon>Bacteria</taxon>
        <taxon>Bacillati</taxon>
        <taxon>Actinomycetota</taxon>
        <taxon>Actinomycetes</taxon>
        <taxon>Micrococcales</taxon>
        <taxon>Microbacteriaceae</taxon>
        <taxon>Agromyces</taxon>
    </lineage>
</organism>